<evidence type="ECO:0000256" key="1">
    <source>
        <dbReference type="SAM" id="MobiDB-lite"/>
    </source>
</evidence>
<evidence type="ECO:0000313" key="2">
    <source>
        <dbReference type="EMBL" id="KAI5443843.1"/>
    </source>
</evidence>
<reference evidence="2 3" key="1">
    <citation type="journal article" date="2022" name="Nat. Genet.">
        <title>Improved pea reference genome and pan-genome highlight genomic features and evolutionary characteristics.</title>
        <authorList>
            <person name="Yang T."/>
            <person name="Liu R."/>
            <person name="Luo Y."/>
            <person name="Hu S."/>
            <person name="Wang D."/>
            <person name="Wang C."/>
            <person name="Pandey M.K."/>
            <person name="Ge S."/>
            <person name="Xu Q."/>
            <person name="Li N."/>
            <person name="Li G."/>
            <person name="Huang Y."/>
            <person name="Saxena R.K."/>
            <person name="Ji Y."/>
            <person name="Li M."/>
            <person name="Yan X."/>
            <person name="He Y."/>
            <person name="Liu Y."/>
            <person name="Wang X."/>
            <person name="Xiang C."/>
            <person name="Varshney R.K."/>
            <person name="Ding H."/>
            <person name="Gao S."/>
            <person name="Zong X."/>
        </authorList>
    </citation>
    <scope>NUCLEOTIDE SEQUENCE [LARGE SCALE GENOMIC DNA]</scope>
    <source>
        <strain evidence="2 3">cv. Zhongwan 6</strain>
    </source>
</reference>
<proteinExistence type="predicted"/>
<evidence type="ECO:0000313" key="3">
    <source>
        <dbReference type="Proteomes" id="UP001058974"/>
    </source>
</evidence>
<feature type="compositionally biased region" description="Acidic residues" evidence="1">
    <location>
        <begin position="110"/>
        <end position="130"/>
    </location>
</feature>
<dbReference type="Proteomes" id="UP001058974">
    <property type="component" value="Chromosome 1"/>
</dbReference>
<sequence>MLKSLFLMYQIRNYDDVCDFAAYACANQVDGYLYLEHDVNDIKLGVREPRFINEMKNMEAIDDGGVEGFDDSEDERTTATTYRFDFTQLLNECNIVARLTFSSKKKMEGGEYDSEELDNSYPDESDDEKG</sequence>
<name>A0A9D5BHN8_PEA</name>
<comment type="caution">
    <text evidence="2">The sequence shown here is derived from an EMBL/GenBank/DDBJ whole genome shotgun (WGS) entry which is preliminary data.</text>
</comment>
<protein>
    <submittedName>
        <fullName evidence="2">Uncharacterized protein</fullName>
    </submittedName>
</protein>
<keyword evidence="3" id="KW-1185">Reference proteome</keyword>
<dbReference type="Gramene" id="Psat01G0248000-T1">
    <property type="protein sequence ID" value="KAI5443843.1"/>
    <property type="gene ID" value="KIW84_012480"/>
</dbReference>
<feature type="region of interest" description="Disordered" evidence="1">
    <location>
        <begin position="106"/>
        <end position="130"/>
    </location>
</feature>
<gene>
    <name evidence="2" type="ORF">KIW84_012480</name>
</gene>
<organism evidence="2 3">
    <name type="scientific">Pisum sativum</name>
    <name type="common">Garden pea</name>
    <name type="synonym">Lathyrus oleraceus</name>
    <dbReference type="NCBI Taxonomy" id="3888"/>
    <lineage>
        <taxon>Eukaryota</taxon>
        <taxon>Viridiplantae</taxon>
        <taxon>Streptophyta</taxon>
        <taxon>Embryophyta</taxon>
        <taxon>Tracheophyta</taxon>
        <taxon>Spermatophyta</taxon>
        <taxon>Magnoliopsida</taxon>
        <taxon>eudicotyledons</taxon>
        <taxon>Gunneridae</taxon>
        <taxon>Pentapetalae</taxon>
        <taxon>rosids</taxon>
        <taxon>fabids</taxon>
        <taxon>Fabales</taxon>
        <taxon>Fabaceae</taxon>
        <taxon>Papilionoideae</taxon>
        <taxon>50 kb inversion clade</taxon>
        <taxon>NPAAA clade</taxon>
        <taxon>Hologalegina</taxon>
        <taxon>IRL clade</taxon>
        <taxon>Fabeae</taxon>
        <taxon>Lathyrus</taxon>
    </lineage>
</organism>
<dbReference type="AlphaFoldDB" id="A0A9D5BHN8"/>
<accession>A0A9D5BHN8</accession>
<dbReference type="EMBL" id="JAMSHJ010000001">
    <property type="protein sequence ID" value="KAI5443843.1"/>
    <property type="molecule type" value="Genomic_DNA"/>
</dbReference>